<comment type="caution">
    <text evidence="3">The sequence shown here is derived from an EMBL/GenBank/DDBJ whole genome shotgun (WGS) entry which is preliminary data.</text>
</comment>
<keyword evidence="1" id="KW-0472">Membrane</keyword>
<evidence type="ECO:0000313" key="4">
    <source>
        <dbReference type="Proteomes" id="UP000800093"/>
    </source>
</evidence>
<feature type="domain" description="DUF3533" evidence="2">
    <location>
        <begin position="3"/>
        <end position="84"/>
    </location>
</feature>
<name>A0A9P4KCI5_9PLEO</name>
<reference evidence="4" key="1">
    <citation type="journal article" date="2020" name="Stud. Mycol.">
        <title>101 Dothideomycetes genomes: A test case for predicting lifestyles and emergence of pathogens.</title>
        <authorList>
            <person name="Haridas S."/>
            <person name="Albert R."/>
            <person name="Binder M."/>
            <person name="Bloem J."/>
            <person name="LaButti K."/>
            <person name="Salamov A."/>
            <person name="Andreopoulos B."/>
            <person name="Baker S."/>
            <person name="Barry K."/>
            <person name="Bills G."/>
            <person name="Bluhm B."/>
            <person name="Cannon C."/>
            <person name="Castanera R."/>
            <person name="Culley D."/>
            <person name="Daum C."/>
            <person name="Ezra D."/>
            <person name="Gonzalez J."/>
            <person name="Henrissat B."/>
            <person name="Kuo A."/>
            <person name="Liang C."/>
            <person name="Lipzen A."/>
            <person name="Lutzoni F."/>
            <person name="Magnuson J."/>
            <person name="Mondo S."/>
            <person name="Nolan M."/>
            <person name="Ohm R."/>
            <person name="Pangilinan J."/>
            <person name="Park H.-J."/>
            <person name="Ramirez L."/>
            <person name="Alfaro M."/>
            <person name="Sun H."/>
            <person name="Tritt A."/>
            <person name="Yoshinaga Y."/>
            <person name="Zwiers L.-H."/>
            <person name="Turgeon B."/>
            <person name="Goodwin S."/>
            <person name="Spatafora J."/>
            <person name="Crous P."/>
            <person name="Grigoriev I."/>
        </authorList>
    </citation>
    <scope>NUCLEOTIDE SEQUENCE [LARGE SCALE GENOMIC DNA]</scope>
    <source>
        <strain evidence="4">CBS 304.66</strain>
    </source>
</reference>
<dbReference type="Proteomes" id="UP000800093">
    <property type="component" value="Unassembled WGS sequence"/>
</dbReference>
<protein>
    <recommendedName>
        <fullName evidence="2">DUF3533 domain-containing protein</fullName>
    </recommendedName>
</protein>
<gene>
    <name evidence="3" type="ORF">CC78DRAFT_460586</name>
</gene>
<evidence type="ECO:0000313" key="3">
    <source>
        <dbReference type="EMBL" id="KAF2265701.1"/>
    </source>
</evidence>
<proteinExistence type="predicted"/>
<keyword evidence="1" id="KW-0812">Transmembrane</keyword>
<accession>A0A9P4KCI5</accession>
<dbReference type="GO" id="GO:0016020">
    <property type="term" value="C:membrane"/>
    <property type="evidence" value="ECO:0007669"/>
    <property type="project" value="TreeGrafter"/>
</dbReference>
<dbReference type="InterPro" id="IPR053001">
    <property type="entry name" value="MNNG_permease-like"/>
</dbReference>
<feature type="transmembrane region" description="Helical" evidence="1">
    <location>
        <begin position="49"/>
        <end position="69"/>
    </location>
</feature>
<dbReference type="EMBL" id="ML986603">
    <property type="protein sequence ID" value="KAF2265701.1"/>
    <property type="molecule type" value="Genomic_DNA"/>
</dbReference>
<dbReference type="OrthoDB" id="2140105at2759"/>
<keyword evidence="1" id="KW-1133">Transmembrane helix</keyword>
<sequence length="85" mass="9691">GLQNASNSTTLANLQAAPQSINPAIGFSQYNLRPFYPYTGLPAITIDRIYLIIISFFSFSFYLPIHIQYPNPENHPPLEFYRLVI</sequence>
<evidence type="ECO:0000259" key="2">
    <source>
        <dbReference type="Pfam" id="PF12051"/>
    </source>
</evidence>
<keyword evidence="4" id="KW-1185">Reference proteome</keyword>
<feature type="non-terminal residue" evidence="3">
    <location>
        <position position="1"/>
    </location>
</feature>
<dbReference type="PANTHER" id="PTHR34814">
    <property type="entry name" value="NITROSOGUANIDINE RESISTANCE PROTEIN SNG1"/>
    <property type="match status" value="1"/>
</dbReference>
<organism evidence="3 4">
    <name type="scientific">Lojkania enalia</name>
    <dbReference type="NCBI Taxonomy" id="147567"/>
    <lineage>
        <taxon>Eukaryota</taxon>
        <taxon>Fungi</taxon>
        <taxon>Dikarya</taxon>
        <taxon>Ascomycota</taxon>
        <taxon>Pezizomycotina</taxon>
        <taxon>Dothideomycetes</taxon>
        <taxon>Pleosporomycetidae</taxon>
        <taxon>Pleosporales</taxon>
        <taxon>Pleosporales incertae sedis</taxon>
        <taxon>Lojkania</taxon>
    </lineage>
</organism>
<dbReference type="InterPro" id="IPR022703">
    <property type="entry name" value="DUF3533"/>
</dbReference>
<dbReference type="PANTHER" id="PTHR34814:SF1">
    <property type="entry name" value="NITROSOGUANIDINE RESISTANCE PROTEIN SNG1"/>
    <property type="match status" value="1"/>
</dbReference>
<evidence type="ECO:0000256" key="1">
    <source>
        <dbReference type="SAM" id="Phobius"/>
    </source>
</evidence>
<dbReference type="Pfam" id="PF12051">
    <property type="entry name" value="DUF3533"/>
    <property type="match status" value="1"/>
</dbReference>
<dbReference type="AlphaFoldDB" id="A0A9P4KCI5"/>